<sequence>MTIFGDHAALYLEQGWAPLPLPEGLKATPPDDTTGNNPIPDENAVVNWIEERPESNIGLRMPRFILEEDGKAYEVIGIDVDQYDSKTGNETLERLIEEHGPLPRTWRSTARGIENPSGIRFYLVPAGQKWVGKPGADIEIIQNTHRYAVAWPSQVTWDKGPVDPPRCYQWYDTDEIPRDTPPDVADLPMLPEAWREAMWKGESGPAREVEKIDDVDEAFLWLEENIPGYTEDPSGQMNRATDPEKLDDEMSAGAHDTMVARLHEIVQLAAEGHHGLKIGITRVRKAFFEETLGANDGEARRDLTSAKLEWRRSLCGEVANLRADIANDMIRISTVGGYTAHDGDIDFEVFHEKMMRRWVERRNTIVDATEYEDNDSGRAMMFLDAFGDAIRPIRSGADEWAWWDDEIGRLVKLAKAETYGLLWSQSVQASLRATADRLFVQADALTEQGSSEAEDVLKEAKAYAMRATKAGNRTIIEHSMSMAHVLSKNAIDPADFDTNPLTWGVGNGVLDLRDAEATGGIVSDYDALCRKGKPEDLILQHTPVAYEPHYRNAKWESYLDTFLPDRKYRRYVRKVFGYAFMGGNPQRRIIFIQGGTSTGKTTILEAVQAALGDYGGAIDMNSMFRQRRDAGPMPEVISAFPRRAVFASEIGQRNRLHSDMIKRLTGGDSVTARALYSNVMVQRTPMFTPIVATNSMPTIEDGDAALWRRLLVLPFDHQVPPGRVEPEPIKNDPEALRAVLAWLVEGLLDYLMEGLEENMPAAVQVRQKTFIAGTSAFQTFLAEMTKEDEKGKVVTSVLFELYHQWTVREQVKESLSKREFGARMRDQGFVPKQASLRRAGKTTSVYIYKGLSIVKE</sequence>
<dbReference type="SMART" id="SM00943">
    <property type="entry name" value="Prim-Pol"/>
    <property type="match status" value="1"/>
</dbReference>
<dbReference type="InterPro" id="IPR014818">
    <property type="entry name" value="Phage/plasmid_primase_P4_C"/>
</dbReference>
<keyword evidence="3" id="KW-0067">ATP-binding</keyword>
<dbReference type="EMBL" id="MF919510">
    <property type="protein sequence ID" value="ATN89577.1"/>
    <property type="molecule type" value="Genomic_DNA"/>
</dbReference>
<dbReference type="Gene3D" id="3.40.50.300">
    <property type="entry name" value="P-loop containing nucleotide triphosphate hydrolases"/>
    <property type="match status" value="1"/>
</dbReference>
<keyword evidence="2" id="KW-0378">Hydrolase</keyword>
<dbReference type="PANTHER" id="PTHR35372">
    <property type="entry name" value="ATP BINDING PROTEIN-RELATED"/>
    <property type="match status" value="1"/>
</dbReference>
<reference evidence="6 7" key="1">
    <citation type="submission" date="2017-09" db="EMBL/GenBank/DDBJ databases">
        <authorList>
            <person name="Pope W.H."/>
            <person name="Garlena R.A."/>
            <person name="Russell D.A."/>
            <person name="Jacobs-Sera D."/>
            <person name="Hatfull G.F."/>
        </authorList>
    </citation>
    <scope>NUCLEOTIDE SEQUENCE [LARGE SCALE GENOMIC DNA]</scope>
</reference>
<dbReference type="PANTHER" id="PTHR35372:SF2">
    <property type="entry name" value="SF3 HELICASE DOMAIN-CONTAINING PROTEIN"/>
    <property type="match status" value="1"/>
</dbReference>
<feature type="region of interest" description="Disordered" evidence="4">
    <location>
        <begin position="22"/>
        <end position="41"/>
    </location>
</feature>
<protein>
    <submittedName>
        <fullName evidence="6">DNA primase/polymerase/helicase</fullName>
    </submittedName>
</protein>
<keyword evidence="6" id="KW-0347">Helicase</keyword>
<dbReference type="Pfam" id="PF09250">
    <property type="entry name" value="Prim-Pol"/>
    <property type="match status" value="1"/>
</dbReference>
<dbReference type="Pfam" id="PF08706">
    <property type="entry name" value="D5_N"/>
    <property type="match status" value="1"/>
</dbReference>
<accession>A0A2D1GCV7</accession>
<dbReference type="SUPFAM" id="SSF52540">
    <property type="entry name" value="P-loop containing nucleoside triphosphate hydrolases"/>
    <property type="match status" value="1"/>
</dbReference>
<dbReference type="NCBIfam" id="TIGR01613">
    <property type="entry name" value="primase_Cterm"/>
    <property type="match status" value="1"/>
</dbReference>
<dbReference type="GO" id="GO:0016787">
    <property type="term" value="F:hydrolase activity"/>
    <property type="evidence" value="ECO:0007669"/>
    <property type="project" value="UniProtKB-KW"/>
</dbReference>
<dbReference type="InterPro" id="IPR015330">
    <property type="entry name" value="DNA_primase/pol_bifunc_N"/>
</dbReference>
<evidence type="ECO:0000259" key="5">
    <source>
        <dbReference type="PROSITE" id="PS51206"/>
    </source>
</evidence>
<dbReference type="InterPro" id="IPR006500">
    <property type="entry name" value="Helicase_put_C_phage/plasmid"/>
</dbReference>
<gene>
    <name evidence="6" type="ORF">SEA_KABLUNA_56</name>
</gene>
<keyword evidence="7" id="KW-1185">Reference proteome</keyword>
<dbReference type="SMART" id="SM00885">
    <property type="entry name" value="D5_N"/>
    <property type="match status" value="1"/>
</dbReference>
<organism evidence="6 7">
    <name type="scientific">Gordonia phage Kabluna</name>
    <dbReference type="NCBI Taxonomy" id="2041511"/>
    <lineage>
        <taxon>Viruses</taxon>
        <taxon>Duplodnaviria</taxon>
        <taxon>Heunggongvirae</taxon>
        <taxon>Uroviricota</taxon>
        <taxon>Caudoviricetes</taxon>
        <taxon>Zierdtviridae</taxon>
        <taxon>Emilbogenvirinae</taxon>
        <taxon>Kablunavirus</taxon>
        <taxon>Kablunavirus kabluna</taxon>
    </lineage>
</organism>
<keyword evidence="1" id="KW-0547">Nucleotide-binding</keyword>
<evidence type="ECO:0000256" key="2">
    <source>
        <dbReference type="ARBA" id="ARBA00022801"/>
    </source>
</evidence>
<dbReference type="GO" id="GO:0004386">
    <property type="term" value="F:helicase activity"/>
    <property type="evidence" value="ECO:0007669"/>
    <property type="project" value="UniProtKB-KW"/>
</dbReference>
<dbReference type="GO" id="GO:0005524">
    <property type="term" value="F:ATP binding"/>
    <property type="evidence" value="ECO:0007669"/>
    <property type="project" value="UniProtKB-KW"/>
</dbReference>
<dbReference type="InterPro" id="IPR027417">
    <property type="entry name" value="P-loop_NTPase"/>
</dbReference>
<evidence type="ECO:0000313" key="7">
    <source>
        <dbReference type="Proteomes" id="UP000229692"/>
    </source>
</evidence>
<dbReference type="PROSITE" id="PS51206">
    <property type="entry name" value="SF3_HELICASE_1"/>
    <property type="match status" value="1"/>
</dbReference>
<proteinExistence type="predicted"/>
<dbReference type="InterPro" id="IPR014015">
    <property type="entry name" value="Helicase_SF3_DNA-vir"/>
</dbReference>
<dbReference type="InterPro" id="IPR051620">
    <property type="entry name" value="ORF904-like_C"/>
</dbReference>
<name>A0A2D1GCV7_9CAUD</name>
<evidence type="ECO:0000256" key="1">
    <source>
        <dbReference type="ARBA" id="ARBA00022741"/>
    </source>
</evidence>
<evidence type="ECO:0000313" key="6">
    <source>
        <dbReference type="EMBL" id="ATN89577.1"/>
    </source>
</evidence>
<evidence type="ECO:0000256" key="3">
    <source>
        <dbReference type="ARBA" id="ARBA00022840"/>
    </source>
</evidence>
<feature type="domain" description="SF3 helicase" evidence="5">
    <location>
        <begin position="567"/>
        <end position="728"/>
    </location>
</feature>
<evidence type="ECO:0000256" key="4">
    <source>
        <dbReference type="SAM" id="MobiDB-lite"/>
    </source>
</evidence>
<dbReference type="Proteomes" id="UP000229692">
    <property type="component" value="Segment"/>
</dbReference>